<proteinExistence type="predicted"/>
<dbReference type="Gene3D" id="3.40.50.10140">
    <property type="entry name" value="Toll/interleukin-1 receptor homology (TIR) domain"/>
    <property type="match status" value="1"/>
</dbReference>
<keyword evidence="7" id="KW-1185">Reference proteome</keyword>
<dbReference type="SUPFAM" id="SSF52047">
    <property type="entry name" value="RNI-like"/>
    <property type="match status" value="1"/>
</dbReference>
<dbReference type="EMBL" id="OZ034814">
    <property type="protein sequence ID" value="CAL1363852.1"/>
    <property type="molecule type" value="Genomic_DNA"/>
</dbReference>
<keyword evidence="2" id="KW-0677">Repeat</keyword>
<evidence type="ECO:0000259" key="5">
    <source>
        <dbReference type="PROSITE" id="PS50104"/>
    </source>
</evidence>
<dbReference type="InterPro" id="IPR058192">
    <property type="entry name" value="WHD_ROQ1-like"/>
</dbReference>
<dbReference type="GO" id="GO:0043531">
    <property type="term" value="F:ADP binding"/>
    <property type="evidence" value="ECO:0007669"/>
    <property type="project" value="InterPro"/>
</dbReference>
<dbReference type="Pfam" id="PF23282">
    <property type="entry name" value="WHD_ROQ1"/>
    <property type="match status" value="1"/>
</dbReference>
<dbReference type="GO" id="GO:0007165">
    <property type="term" value="P:signal transduction"/>
    <property type="evidence" value="ECO:0007669"/>
    <property type="project" value="InterPro"/>
</dbReference>
<dbReference type="InterPro" id="IPR042197">
    <property type="entry name" value="Apaf_helical"/>
</dbReference>
<dbReference type="Pfam" id="PF01582">
    <property type="entry name" value="TIR"/>
    <property type="match status" value="1"/>
</dbReference>
<dbReference type="InterPro" id="IPR002182">
    <property type="entry name" value="NB-ARC"/>
</dbReference>
<dbReference type="InterPro" id="IPR027417">
    <property type="entry name" value="P-loop_NTPase"/>
</dbReference>
<feature type="compositionally biased region" description="Pro residues" evidence="4">
    <location>
        <begin position="1"/>
        <end position="12"/>
    </location>
</feature>
<keyword evidence="1" id="KW-0433">Leucine-rich repeat</keyword>
<dbReference type="PANTHER" id="PTHR11017:SF479">
    <property type="entry name" value="DISEASE RESISTANCE PROTEIN (TIR-NBS-LRR CLASS) FAMILY"/>
    <property type="match status" value="1"/>
</dbReference>
<dbReference type="SMART" id="SM00255">
    <property type="entry name" value="TIR"/>
    <property type="match status" value="1"/>
</dbReference>
<evidence type="ECO:0000256" key="2">
    <source>
        <dbReference type="ARBA" id="ARBA00022737"/>
    </source>
</evidence>
<dbReference type="InterPro" id="IPR035897">
    <property type="entry name" value="Toll_tir_struct_dom_sf"/>
</dbReference>
<evidence type="ECO:0000313" key="7">
    <source>
        <dbReference type="Proteomes" id="UP001497516"/>
    </source>
</evidence>
<dbReference type="Pfam" id="PF00931">
    <property type="entry name" value="NB-ARC"/>
    <property type="match status" value="1"/>
</dbReference>
<organism evidence="6 7">
    <name type="scientific">Linum trigynum</name>
    <dbReference type="NCBI Taxonomy" id="586398"/>
    <lineage>
        <taxon>Eukaryota</taxon>
        <taxon>Viridiplantae</taxon>
        <taxon>Streptophyta</taxon>
        <taxon>Embryophyta</taxon>
        <taxon>Tracheophyta</taxon>
        <taxon>Spermatophyta</taxon>
        <taxon>Magnoliopsida</taxon>
        <taxon>eudicotyledons</taxon>
        <taxon>Gunneridae</taxon>
        <taxon>Pentapetalae</taxon>
        <taxon>rosids</taxon>
        <taxon>fabids</taxon>
        <taxon>Malpighiales</taxon>
        <taxon>Linaceae</taxon>
        <taxon>Linum</taxon>
    </lineage>
</organism>
<dbReference type="InterPro" id="IPR044974">
    <property type="entry name" value="Disease_R_plants"/>
</dbReference>
<feature type="region of interest" description="Disordered" evidence="4">
    <location>
        <begin position="1"/>
        <end position="22"/>
    </location>
</feature>
<dbReference type="Gene3D" id="1.10.8.430">
    <property type="entry name" value="Helical domain of apoptotic protease-activating factors"/>
    <property type="match status" value="1"/>
</dbReference>
<dbReference type="InterPro" id="IPR032675">
    <property type="entry name" value="LRR_dom_sf"/>
</dbReference>
<dbReference type="PANTHER" id="PTHR11017">
    <property type="entry name" value="LEUCINE-RICH REPEAT-CONTAINING PROTEIN"/>
    <property type="match status" value="1"/>
</dbReference>
<name>A0AAV2D2R5_9ROSI</name>
<dbReference type="Gene3D" id="3.80.10.10">
    <property type="entry name" value="Ribonuclease Inhibitor"/>
    <property type="match status" value="2"/>
</dbReference>
<evidence type="ECO:0000256" key="1">
    <source>
        <dbReference type="ARBA" id="ARBA00022614"/>
    </source>
</evidence>
<gene>
    <name evidence="6" type="ORF">LTRI10_LOCUS10108</name>
</gene>
<protein>
    <recommendedName>
        <fullName evidence="5">TIR domain-containing protein</fullName>
    </recommendedName>
</protein>
<reference evidence="6 7" key="1">
    <citation type="submission" date="2024-04" db="EMBL/GenBank/DDBJ databases">
        <authorList>
            <person name="Fracassetti M."/>
        </authorList>
    </citation>
    <scope>NUCLEOTIDE SEQUENCE [LARGE SCALE GENOMIC DNA]</scope>
</reference>
<dbReference type="InterPro" id="IPR055414">
    <property type="entry name" value="LRR_R13L4/SHOC2-like"/>
</dbReference>
<accession>A0AAV2D2R5</accession>
<dbReference type="AlphaFoldDB" id="A0AAV2D2R5"/>
<sequence length="1208" mass="136183">MAAASPPPPSSPPDRHDSSSSYSGRWEYDVFLCFRGGDTRHGFTSHLMAALSDKKIKAFIDTMLRKTESIDELLSVLQRSTLSIVIFSEKFADSPWCLDEVATIVQSIEIFGHRALPVFYKVGWTDVAGDSGRYSAIIDEELKASSEDSKRWKDALKAVANRAGRTSSAIPIESELIKAIVEDVQKQLIDMSPIIKSENLVGMGSRILEVEQLLAMDEPDEIRIIGIWGMGGSGKTTLAKACYERIVSSTKDINHHFIRNINQICENQHGIDGIVHELYSKVLSESNLSHEDLDVHYIRARLSRSKVFLVLDNVESPHQLEQLLSDDVFDLTRLFAAGSRIIVTTRNKKVLQNARAKVYAIKGLNDDESMQLFSSRAFRQQHPPYNWMRLSRLAISRCKGNPLALRVLGSALFDEDEDYWESFLGGLRLIRNPEIGVIFRKSYDQMGPDEKRVFLDVACFHHGTSRSIVIRYLETLYPSALANVKDLIDKSLLTCVSEKDGEKIEVHDLLKEMAWSIVNEEPKLGKRSRLVDPDDIYKLLATTEVGSWTTCYIYSFLKGIGMMVRPRRKRRKVIDMDEKDNCPLEGLRTTQGISLDLYKAKEMRLEANAFKGMDSLTFLKIWWPLELRFEGYTSKRVIPEIKKIHLPYDGLDSLPDGLRWLQWDGYPSKSLPSGIYPQHLVRLIIRYSPIKSCWEGYCQPKLANLMVLDLSYCSNLTAIPDLSASLQIEELRLPGCTSLVEVPSPVQYLDRLITLDLQYCANLERLPSKLNSKVLKHVRINSCPKVKHCPDINSEELMELDLDVTPVRELPSAVYNVKEGGRLSLFGENITDFPAISTSLGQFHLSNTAMKEMNSSEVLPKFGKLRLEDNSQLKSLPNNLWDMVTSGLSIWSSPLLESLPDISEPVKGLSNLLILRCGSLKSLPSSINNLVSLKYLCLRNIGIESLPSSIQDLGHLVSIDMSNCKSLQSIPINIHKLPKLQRLNLYGCGSIPSLSELPSSLYELHVGGCKSLQALPSNTTKLSWRRLAFNDCPKLDKTIPDEILANYTVYAPSSERQKSFHLQYSGSGIPEWFTYRSEKDKDSSCLTVQLPPANCTSSKQLIRGIAFGVVFSPPNVWIGMNCDCVIGTTTVASWKSYDVWDITMSSTDQVLLWFESGETEPMEREGEAWYVKYAGHTVSFQFYAVGRDREQLKKLKIKRCGVSLQYSV</sequence>
<dbReference type="Pfam" id="PF23598">
    <property type="entry name" value="LRR_14"/>
    <property type="match status" value="1"/>
</dbReference>
<evidence type="ECO:0000256" key="3">
    <source>
        <dbReference type="ARBA" id="ARBA00022821"/>
    </source>
</evidence>
<dbReference type="GO" id="GO:0051707">
    <property type="term" value="P:response to other organism"/>
    <property type="evidence" value="ECO:0007669"/>
    <property type="project" value="UniProtKB-ARBA"/>
</dbReference>
<dbReference type="InterPro" id="IPR000157">
    <property type="entry name" value="TIR_dom"/>
</dbReference>
<feature type="domain" description="TIR" evidence="5">
    <location>
        <begin position="26"/>
        <end position="188"/>
    </location>
</feature>
<keyword evidence="3" id="KW-0611">Plant defense</keyword>
<dbReference type="SUPFAM" id="SSF52540">
    <property type="entry name" value="P-loop containing nucleoside triphosphate hydrolases"/>
    <property type="match status" value="1"/>
</dbReference>
<evidence type="ECO:0000313" key="6">
    <source>
        <dbReference type="EMBL" id="CAL1363852.1"/>
    </source>
</evidence>
<dbReference type="Proteomes" id="UP001497516">
    <property type="component" value="Chromosome 10"/>
</dbReference>
<evidence type="ECO:0000256" key="4">
    <source>
        <dbReference type="SAM" id="MobiDB-lite"/>
    </source>
</evidence>
<dbReference type="GO" id="GO:0006952">
    <property type="term" value="P:defense response"/>
    <property type="evidence" value="ECO:0007669"/>
    <property type="project" value="UniProtKB-KW"/>
</dbReference>
<dbReference type="PRINTS" id="PR00364">
    <property type="entry name" value="DISEASERSIST"/>
</dbReference>
<dbReference type="Gene3D" id="3.40.50.300">
    <property type="entry name" value="P-loop containing nucleotide triphosphate hydrolases"/>
    <property type="match status" value="1"/>
</dbReference>
<dbReference type="PROSITE" id="PS50104">
    <property type="entry name" value="TIR"/>
    <property type="match status" value="1"/>
</dbReference>
<dbReference type="SUPFAM" id="SSF52200">
    <property type="entry name" value="Toll/Interleukin receptor TIR domain"/>
    <property type="match status" value="1"/>
</dbReference>